<organism evidence="4 5">
    <name type="scientific">Lysobacter concretionis Ko07 = DSM 16239</name>
    <dbReference type="NCBI Taxonomy" id="1122185"/>
    <lineage>
        <taxon>Bacteria</taxon>
        <taxon>Pseudomonadati</taxon>
        <taxon>Pseudomonadota</taxon>
        <taxon>Gammaproteobacteria</taxon>
        <taxon>Lysobacterales</taxon>
        <taxon>Lysobacteraceae</taxon>
        <taxon>Novilysobacter</taxon>
    </lineage>
</organism>
<keyword evidence="2 4" id="KW-0378">Hydrolase</keyword>
<evidence type="ECO:0000256" key="1">
    <source>
        <dbReference type="ARBA" id="ARBA00008645"/>
    </source>
</evidence>
<dbReference type="PANTHER" id="PTHR43798:SF14">
    <property type="entry name" value="SERINE HYDROLASE-LIKE PROTEIN DDB_G0286239"/>
    <property type="match status" value="1"/>
</dbReference>
<evidence type="ECO:0000259" key="3">
    <source>
        <dbReference type="Pfam" id="PF00561"/>
    </source>
</evidence>
<name>A0A0A0EUB4_9GAMM</name>
<dbReference type="Proteomes" id="UP000030017">
    <property type="component" value="Unassembled WGS sequence"/>
</dbReference>
<feature type="domain" description="AB hydrolase-1" evidence="3">
    <location>
        <begin position="27"/>
        <end position="146"/>
    </location>
</feature>
<proteinExistence type="inferred from homology"/>
<dbReference type="InterPro" id="IPR050266">
    <property type="entry name" value="AB_hydrolase_sf"/>
</dbReference>
<sequence length="289" mass="31016">MKGMREFNIDTRMGAMAGLRVDAPDAPRVLALHGWLDNAASFLPLQPYLGGIELVALDMPGHGASAHLPETAEYTVVNTARTIFAAADALGWQRFSLLGHSLGGAVASVMAAAAPERIERLGVIESLGALSREQGHNVTSLREAFAGLEAEPQRPLRVFPDPAAAVRARVRAGGIGEAAARLLVERGLAPARGEDGPRGFSWRSDPRLTRPTAIRMSEEQVRELLAAIECPVRVIYAEPAQVYFPEAQRRARFDCLRDGQLVVLPGGHHLHMEAPAEVAAALAGFFDGR</sequence>
<protein>
    <submittedName>
        <fullName evidence="4">Hydrolase</fullName>
    </submittedName>
</protein>
<dbReference type="Gene3D" id="3.40.50.1820">
    <property type="entry name" value="alpha/beta hydrolase"/>
    <property type="match status" value="1"/>
</dbReference>
<evidence type="ECO:0000256" key="2">
    <source>
        <dbReference type="ARBA" id="ARBA00022801"/>
    </source>
</evidence>
<reference evidence="4 5" key="1">
    <citation type="submission" date="2013-08" db="EMBL/GenBank/DDBJ databases">
        <title>Genome sequencing of Lysobacter.</title>
        <authorList>
            <person name="Zhang S."/>
            <person name="Wang G."/>
        </authorList>
    </citation>
    <scope>NUCLEOTIDE SEQUENCE [LARGE SCALE GENOMIC DNA]</scope>
    <source>
        <strain evidence="4 5">Ko07</strain>
    </source>
</reference>
<dbReference type="EMBL" id="AVPS01000001">
    <property type="protein sequence ID" value="KGM52742.1"/>
    <property type="molecule type" value="Genomic_DNA"/>
</dbReference>
<evidence type="ECO:0000313" key="4">
    <source>
        <dbReference type="EMBL" id="KGM52742.1"/>
    </source>
</evidence>
<dbReference type="GO" id="GO:0016787">
    <property type="term" value="F:hydrolase activity"/>
    <property type="evidence" value="ECO:0007669"/>
    <property type="project" value="UniProtKB-KW"/>
</dbReference>
<dbReference type="InterPro" id="IPR029058">
    <property type="entry name" value="AB_hydrolase_fold"/>
</dbReference>
<dbReference type="Pfam" id="PF00561">
    <property type="entry name" value="Abhydrolase_1"/>
    <property type="match status" value="1"/>
</dbReference>
<dbReference type="STRING" id="1122185.N792_00375"/>
<comment type="similarity">
    <text evidence="1">Belongs to the AB hydrolase superfamily.</text>
</comment>
<gene>
    <name evidence="4" type="ORF">N792_00375</name>
</gene>
<comment type="caution">
    <text evidence="4">The sequence shown here is derived from an EMBL/GenBank/DDBJ whole genome shotgun (WGS) entry which is preliminary data.</text>
</comment>
<dbReference type="eggNOG" id="COG2267">
    <property type="taxonomic scope" value="Bacteria"/>
</dbReference>
<keyword evidence="5" id="KW-1185">Reference proteome</keyword>
<evidence type="ECO:0000313" key="5">
    <source>
        <dbReference type="Proteomes" id="UP000030017"/>
    </source>
</evidence>
<accession>A0A0A0EUB4</accession>
<dbReference type="PRINTS" id="PR00111">
    <property type="entry name" value="ABHYDROLASE"/>
</dbReference>
<dbReference type="SUPFAM" id="SSF53474">
    <property type="entry name" value="alpha/beta-Hydrolases"/>
    <property type="match status" value="1"/>
</dbReference>
<dbReference type="PANTHER" id="PTHR43798">
    <property type="entry name" value="MONOACYLGLYCEROL LIPASE"/>
    <property type="match status" value="1"/>
</dbReference>
<dbReference type="InterPro" id="IPR000073">
    <property type="entry name" value="AB_hydrolase_1"/>
</dbReference>
<dbReference type="GO" id="GO:0016020">
    <property type="term" value="C:membrane"/>
    <property type="evidence" value="ECO:0007669"/>
    <property type="project" value="TreeGrafter"/>
</dbReference>
<dbReference type="AlphaFoldDB" id="A0A0A0EUB4"/>